<dbReference type="Gene3D" id="1.10.260.40">
    <property type="entry name" value="lambda repressor-like DNA-binding domains"/>
    <property type="match status" value="1"/>
</dbReference>
<feature type="region of interest" description="Disordered" evidence="1">
    <location>
        <begin position="74"/>
        <end position="96"/>
    </location>
</feature>
<dbReference type="SMART" id="SM00530">
    <property type="entry name" value="HTH_XRE"/>
    <property type="match status" value="1"/>
</dbReference>
<dbReference type="InterPro" id="IPR016181">
    <property type="entry name" value="Acyl_CoA_acyltransferase"/>
</dbReference>
<proteinExistence type="predicted"/>
<dbReference type="InterPro" id="IPR001387">
    <property type="entry name" value="Cro/C1-type_HTH"/>
</dbReference>
<evidence type="ECO:0000256" key="1">
    <source>
        <dbReference type="SAM" id="MobiDB-lite"/>
    </source>
</evidence>
<dbReference type="SUPFAM" id="SSF55729">
    <property type="entry name" value="Acyl-CoA N-acyltransferases (Nat)"/>
    <property type="match status" value="1"/>
</dbReference>
<dbReference type="PROSITE" id="PS51186">
    <property type="entry name" value="GNAT"/>
    <property type="match status" value="1"/>
</dbReference>
<dbReference type="Pfam" id="PF00583">
    <property type="entry name" value="Acetyltransf_1"/>
    <property type="match status" value="1"/>
</dbReference>
<dbReference type="SUPFAM" id="SSF47413">
    <property type="entry name" value="lambda repressor-like DNA-binding domains"/>
    <property type="match status" value="1"/>
</dbReference>
<dbReference type="EMBL" id="LT607410">
    <property type="protein sequence ID" value="SCF45236.1"/>
    <property type="molecule type" value="Genomic_DNA"/>
</dbReference>
<evidence type="ECO:0000259" key="3">
    <source>
        <dbReference type="PROSITE" id="PS51186"/>
    </source>
</evidence>
<keyword evidence="4" id="KW-0808">Transferase</keyword>
<evidence type="ECO:0000313" key="5">
    <source>
        <dbReference type="Proteomes" id="UP000198228"/>
    </source>
</evidence>
<dbReference type="RefSeq" id="WP_157746154.1">
    <property type="nucleotide sequence ID" value="NZ_LT607410.1"/>
</dbReference>
<dbReference type="InterPro" id="IPR010982">
    <property type="entry name" value="Lambda_DNA-bd_dom_sf"/>
</dbReference>
<dbReference type="Pfam" id="PF13560">
    <property type="entry name" value="HTH_31"/>
    <property type="match status" value="1"/>
</dbReference>
<name>A0A1C5AJG5_9ACTN</name>
<organism evidence="4 5">
    <name type="scientific">Micromonospora purpureochromogenes</name>
    <dbReference type="NCBI Taxonomy" id="47872"/>
    <lineage>
        <taxon>Bacteria</taxon>
        <taxon>Bacillati</taxon>
        <taxon>Actinomycetota</taxon>
        <taxon>Actinomycetes</taxon>
        <taxon>Micromonosporales</taxon>
        <taxon>Micromonosporaceae</taxon>
        <taxon>Micromonospora</taxon>
    </lineage>
</organism>
<dbReference type="CDD" id="cd00093">
    <property type="entry name" value="HTH_XRE"/>
    <property type="match status" value="1"/>
</dbReference>
<sequence length="316" mass="34935">MTERTPSVDLAAALRALRRQADLSQRELAEQSGVPQATIARIESGRTTDPRFRTVEQLVRAASGQLRISLAAPGAPVDVGGPDRSAGGANGGEVREGALPAVPHEEQRNGALPAVPHEELRDGAGRHCPAHLDAREVREPKDWPGAWWARFYDLPPERWPAPLPAVTYERNRERRDRSRRRERVRREVQVRRVGRDELPATSWRLIAELPDGELVGELRAHERSVDLLLGYDLGDRRELLLDGVLVAADHRGLGIGRRLLDMLVTEMDRFGVTTVHAIAECGGIAFLLACGYRLQAGRPEALRLDRPVSAGRGRPP</sequence>
<dbReference type="PROSITE" id="PS50943">
    <property type="entry name" value="HTH_CROC1"/>
    <property type="match status" value="1"/>
</dbReference>
<reference evidence="4 5" key="1">
    <citation type="submission" date="2016-06" db="EMBL/GenBank/DDBJ databases">
        <authorList>
            <person name="Kjaerup R.B."/>
            <person name="Dalgaard T.S."/>
            <person name="Juul-Madsen H.R."/>
        </authorList>
    </citation>
    <scope>NUCLEOTIDE SEQUENCE [LARGE SCALE GENOMIC DNA]</scope>
    <source>
        <strain evidence="4 5">DSM 43821</strain>
    </source>
</reference>
<evidence type="ECO:0000259" key="2">
    <source>
        <dbReference type="PROSITE" id="PS50943"/>
    </source>
</evidence>
<dbReference type="GO" id="GO:0003677">
    <property type="term" value="F:DNA binding"/>
    <property type="evidence" value="ECO:0007669"/>
    <property type="project" value="InterPro"/>
</dbReference>
<dbReference type="Gene3D" id="3.40.630.30">
    <property type="match status" value="1"/>
</dbReference>
<dbReference type="Proteomes" id="UP000198228">
    <property type="component" value="Chromosome I"/>
</dbReference>
<feature type="domain" description="N-acetyltransferase" evidence="3">
    <location>
        <begin position="132"/>
        <end position="309"/>
    </location>
</feature>
<dbReference type="AlphaFoldDB" id="A0A1C5AJG5"/>
<dbReference type="InterPro" id="IPR000182">
    <property type="entry name" value="GNAT_dom"/>
</dbReference>
<protein>
    <submittedName>
        <fullName evidence="4">Acetyltransferase (GNAT) family protein</fullName>
    </submittedName>
</protein>
<dbReference type="CDD" id="cd04301">
    <property type="entry name" value="NAT_SF"/>
    <property type="match status" value="1"/>
</dbReference>
<gene>
    <name evidence="4" type="ORF">GA0074696_6144</name>
</gene>
<dbReference type="GO" id="GO:0016747">
    <property type="term" value="F:acyltransferase activity, transferring groups other than amino-acyl groups"/>
    <property type="evidence" value="ECO:0007669"/>
    <property type="project" value="InterPro"/>
</dbReference>
<feature type="domain" description="HTH cro/C1-type" evidence="2">
    <location>
        <begin position="14"/>
        <end position="61"/>
    </location>
</feature>
<evidence type="ECO:0000313" key="4">
    <source>
        <dbReference type="EMBL" id="SCF45236.1"/>
    </source>
</evidence>
<accession>A0A1C5AJG5</accession>